<evidence type="ECO:0000313" key="5">
    <source>
        <dbReference type="Proteomes" id="UP000434957"/>
    </source>
</evidence>
<dbReference type="Proteomes" id="UP000434957">
    <property type="component" value="Unassembled WGS sequence"/>
</dbReference>
<feature type="compositionally biased region" description="Polar residues" evidence="1">
    <location>
        <begin position="1"/>
        <end position="10"/>
    </location>
</feature>
<dbReference type="EMBL" id="QXFT01000348">
    <property type="protein sequence ID" value="KAE9346488.1"/>
    <property type="molecule type" value="Genomic_DNA"/>
</dbReference>
<organism evidence="3 5">
    <name type="scientific">Phytophthora rubi</name>
    <dbReference type="NCBI Taxonomy" id="129364"/>
    <lineage>
        <taxon>Eukaryota</taxon>
        <taxon>Sar</taxon>
        <taxon>Stramenopiles</taxon>
        <taxon>Oomycota</taxon>
        <taxon>Peronosporomycetes</taxon>
        <taxon>Peronosporales</taxon>
        <taxon>Peronosporaceae</taxon>
        <taxon>Phytophthora</taxon>
    </lineage>
</organism>
<comment type="caution">
    <text evidence="3">The sequence shown here is derived from an EMBL/GenBank/DDBJ whole genome shotgun (WGS) entry which is preliminary data.</text>
</comment>
<reference evidence="3 5" key="1">
    <citation type="submission" date="2018-08" db="EMBL/GenBank/DDBJ databases">
        <title>Genomic investigation of the strawberry pathogen Phytophthora fragariae indicates pathogenicity is determined by transcriptional variation in three key races.</title>
        <authorList>
            <person name="Adams T.M."/>
            <person name="Armitage A.D."/>
            <person name="Sobczyk M.K."/>
            <person name="Bates H.J."/>
            <person name="Dunwell J.M."/>
            <person name="Nellist C.F."/>
            <person name="Harrison R.J."/>
        </authorList>
    </citation>
    <scope>NUCLEOTIDE SEQUENCE [LARGE SCALE GENOMIC DNA]</scope>
    <source>
        <strain evidence="2 4">SCRP249</strain>
        <strain evidence="3 5">SCRP333</strain>
    </source>
</reference>
<dbReference type="EMBL" id="QXFV01000474">
    <property type="protein sequence ID" value="KAE9036478.1"/>
    <property type="molecule type" value="Genomic_DNA"/>
</dbReference>
<proteinExistence type="predicted"/>
<evidence type="ECO:0000313" key="3">
    <source>
        <dbReference type="EMBL" id="KAE9346488.1"/>
    </source>
</evidence>
<feature type="region of interest" description="Disordered" evidence="1">
    <location>
        <begin position="1"/>
        <end position="135"/>
    </location>
</feature>
<name>A0A6A4FJY8_9STRA</name>
<evidence type="ECO:0000256" key="1">
    <source>
        <dbReference type="SAM" id="MobiDB-lite"/>
    </source>
</evidence>
<gene>
    <name evidence="2" type="ORF">PR001_g8810</name>
    <name evidence="3" type="ORF">PR003_g7403</name>
</gene>
<feature type="compositionally biased region" description="Polar residues" evidence="1">
    <location>
        <begin position="32"/>
        <end position="93"/>
    </location>
</feature>
<sequence length="135" mass="14423">MLGLTKNNLPNAAPPSPFASQPLVAKSKKTPSDQASPRASTDNRGNRTGHTGSHEGSVTDSVTGSKEGSSTNDMGAGSCTNNMENSLTDNTGFGRQGGQPHGHQEHQQRQHGGQRQERHRRPASVRKQLREAMTL</sequence>
<protein>
    <submittedName>
        <fullName evidence="3">Uncharacterized protein</fullName>
    </submittedName>
</protein>
<dbReference type="Proteomes" id="UP000429607">
    <property type="component" value="Unassembled WGS sequence"/>
</dbReference>
<evidence type="ECO:0000313" key="2">
    <source>
        <dbReference type="EMBL" id="KAE9036478.1"/>
    </source>
</evidence>
<keyword evidence="5" id="KW-1185">Reference proteome</keyword>
<evidence type="ECO:0000313" key="4">
    <source>
        <dbReference type="Proteomes" id="UP000429607"/>
    </source>
</evidence>
<dbReference type="AlphaFoldDB" id="A0A6A4FJY8"/>
<accession>A0A6A4FJY8</accession>